<comment type="caution">
    <text evidence="20">The sequence shown here is derived from an EMBL/GenBank/DDBJ whole genome shotgun (WGS) entry which is preliminary data.</text>
</comment>
<evidence type="ECO:0000256" key="6">
    <source>
        <dbReference type="ARBA" id="ARBA00012487"/>
    </source>
</evidence>
<dbReference type="InterPro" id="IPR000374">
    <property type="entry name" value="PC_trans"/>
</dbReference>
<gene>
    <name evidence="20" type="ORF">NITHO_2300006</name>
</gene>
<feature type="transmembrane region" description="Helical" evidence="19">
    <location>
        <begin position="219"/>
        <end position="239"/>
    </location>
</feature>
<dbReference type="GO" id="GO:0016024">
    <property type="term" value="P:CDP-diacylglycerol biosynthetic process"/>
    <property type="evidence" value="ECO:0007669"/>
    <property type="project" value="UniProtKB-UniPathway"/>
</dbReference>
<evidence type="ECO:0000256" key="13">
    <source>
        <dbReference type="ARBA" id="ARBA00022989"/>
    </source>
</evidence>
<keyword evidence="9" id="KW-0444">Lipid biosynthesis</keyword>
<proteinExistence type="inferred from homology"/>
<keyword evidence="11 18" id="KW-0812">Transmembrane</keyword>
<keyword evidence="13 19" id="KW-1133">Transmembrane helix</keyword>
<comment type="catalytic activity">
    <reaction evidence="1 18">
        <text>a 1,2-diacyl-sn-glycero-3-phosphate + CTP + H(+) = a CDP-1,2-diacyl-sn-glycerol + diphosphate</text>
        <dbReference type="Rhea" id="RHEA:16229"/>
        <dbReference type="ChEBI" id="CHEBI:15378"/>
        <dbReference type="ChEBI" id="CHEBI:33019"/>
        <dbReference type="ChEBI" id="CHEBI:37563"/>
        <dbReference type="ChEBI" id="CHEBI:58332"/>
        <dbReference type="ChEBI" id="CHEBI:58608"/>
        <dbReference type="EC" id="2.7.7.41"/>
    </reaction>
</comment>
<keyword evidence="14" id="KW-0443">Lipid metabolism</keyword>
<dbReference type="EMBL" id="CAGS01000147">
    <property type="protein sequence ID" value="CCF83455.1"/>
    <property type="molecule type" value="Genomic_DNA"/>
</dbReference>
<evidence type="ECO:0000256" key="10">
    <source>
        <dbReference type="ARBA" id="ARBA00022679"/>
    </source>
</evidence>
<evidence type="ECO:0000256" key="14">
    <source>
        <dbReference type="ARBA" id="ARBA00023098"/>
    </source>
</evidence>
<evidence type="ECO:0000256" key="16">
    <source>
        <dbReference type="ARBA" id="ARBA00023209"/>
    </source>
</evidence>
<comment type="subcellular location">
    <subcellularLocation>
        <location evidence="2">Cell membrane</location>
        <topology evidence="2">Multi-pass membrane protein</topology>
    </subcellularLocation>
</comment>
<evidence type="ECO:0000256" key="2">
    <source>
        <dbReference type="ARBA" id="ARBA00004651"/>
    </source>
</evidence>
<evidence type="ECO:0000313" key="20">
    <source>
        <dbReference type="EMBL" id="CCF83455.1"/>
    </source>
</evidence>
<evidence type="ECO:0000256" key="7">
    <source>
        <dbReference type="ARBA" id="ARBA00019373"/>
    </source>
</evidence>
<dbReference type="PANTHER" id="PTHR46382">
    <property type="entry name" value="PHOSPHATIDATE CYTIDYLYLTRANSFERASE"/>
    <property type="match status" value="1"/>
</dbReference>
<evidence type="ECO:0000256" key="4">
    <source>
        <dbReference type="ARBA" id="ARBA00005189"/>
    </source>
</evidence>
<dbReference type="Proteomes" id="UP000004221">
    <property type="component" value="Unassembled WGS sequence"/>
</dbReference>
<evidence type="ECO:0000256" key="5">
    <source>
        <dbReference type="ARBA" id="ARBA00010185"/>
    </source>
</evidence>
<dbReference type="UniPathway" id="UPA00557">
    <property type="reaction ID" value="UER00614"/>
</dbReference>
<sequence>MLKQRSLSAIVVVAAVVIPALFGGPVFAIMVLLLGLVGLQELLRAFTIAGARPFRVIAFVTFAGMVGAVALDLPFWYISALLTILVLLPLGVAISRGVSGRELNDWALTVAGTLYVALPLAHFIALRDLPGHTSGWLAGLSTTLGAGETTAGLSWFALALSVTWLTDTAAYLVGRQFGKTKLIPAVSPGKTREGAAGGLVAGTLAGAASVLVFATPIPWYLGAAVGLALAGVGQIGDLAESLIKREVGIKDMGSLIPGHGGVLDRIDALLFAIPTAYYLARLFGEVRWS</sequence>
<dbReference type="RefSeq" id="WP_008476634.1">
    <property type="nucleotide sequence ID" value="NZ_CAGS01000147.1"/>
</dbReference>
<dbReference type="GO" id="GO:0004605">
    <property type="term" value="F:phosphatidate cytidylyltransferase activity"/>
    <property type="evidence" value="ECO:0007669"/>
    <property type="project" value="UniProtKB-EC"/>
</dbReference>
<evidence type="ECO:0000256" key="11">
    <source>
        <dbReference type="ARBA" id="ARBA00022692"/>
    </source>
</evidence>
<evidence type="ECO:0000256" key="18">
    <source>
        <dbReference type="RuleBase" id="RU003938"/>
    </source>
</evidence>
<evidence type="ECO:0000256" key="19">
    <source>
        <dbReference type="SAM" id="Phobius"/>
    </source>
</evidence>
<dbReference type="AlphaFoldDB" id="I4EFJ3"/>
<keyword evidence="12 18" id="KW-0548">Nucleotidyltransferase</keyword>
<dbReference type="EC" id="2.7.7.41" evidence="6 18"/>
<evidence type="ECO:0000256" key="8">
    <source>
        <dbReference type="ARBA" id="ARBA00022475"/>
    </source>
</evidence>
<evidence type="ECO:0000256" key="1">
    <source>
        <dbReference type="ARBA" id="ARBA00001698"/>
    </source>
</evidence>
<feature type="transmembrane region" description="Helical" evidence="19">
    <location>
        <begin position="106"/>
        <end position="126"/>
    </location>
</feature>
<keyword evidence="16" id="KW-0594">Phospholipid biosynthesis</keyword>
<organism evidence="20 21">
    <name type="scientific">Nitrolancea hollandica Lb</name>
    <dbReference type="NCBI Taxonomy" id="1129897"/>
    <lineage>
        <taxon>Bacteria</taxon>
        <taxon>Pseudomonadati</taxon>
        <taxon>Thermomicrobiota</taxon>
        <taxon>Thermomicrobia</taxon>
        <taxon>Sphaerobacterales</taxon>
        <taxon>Sphaerobacterineae</taxon>
        <taxon>Sphaerobacteraceae</taxon>
        <taxon>Nitrolancea</taxon>
    </lineage>
</organism>
<feature type="transmembrane region" description="Helical" evidence="19">
    <location>
        <begin position="194"/>
        <end position="213"/>
    </location>
</feature>
<protein>
    <recommendedName>
        <fullName evidence="7 18">Phosphatidate cytidylyltransferase</fullName>
        <ecNumber evidence="6 18">2.7.7.41</ecNumber>
    </recommendedName>
</protein>
<name>I4EFJ3_9BACT</name>
<dbReference type="PANTHER" id="PTHR46382:SF1">
    <property type="entry name" value="PHOSPHATIDATE CYTIDYLYLTRANSFERASE"/>
    <property type="match status" value="1"/>
</dbReference>
<evidence type="ECO:0000256" key="9">
    <source>
        <dbReference type="ARBA" id="ARBA00022516"/>
    </source>
</evidence>
<feature type="transmembrane region" description="Helical" evidence="19">
    <location>
        <begin position="153"/>
        <end position="173"/>
    </location>
</feature>
<keyword evidence="10 18" id="KW-0808">Transferase</keyword>
<dbReference type="Pfam" id="PF01148">
    <property type="entry name" value="CTP_transf_1"/>
    <property type="match status" value="1"/>
</dbReference>
<evidence type="ECO:0000313" key="21">
    <source>
        <dbReference type="Proteomes" id="UP000004221"/>
    </source>
</evidence>
<dbReference type="PROSITE" id="PS01315">
    <property type="entry name" value="CDS"/>
    <property type="match status" value="1"/>
</dbReference>
<comment type="pathway">
    <text evidence="4">Lipid metabolism.</text>
</comment>
<feature type="transmembrane region" description="Helical" evidence="19">
    <location>
        <begin position="75"/>
        <end position="94"/>
    </location>
</feature>
<evidence type="ECO:0000256" key="17">
    <source>
        <dbReference type="ARBA" id="ARBA00023264"/>
    </source>
</evidence>
<dbReference type="OrthoDB" id="9799199at2"/>
<feature type="transmembrane region" description="Helical" evidence="19">
    <location>
        <begin position="6"/>
        <end position="39"/>
    </location>
</feature>
<feature type="transmembrane region" description="Helical" evidence="19">
    <location>
        <begin position="51"/>
        <end position="69"/>
    </location>
</feature>
<keyword evidence="17" id="KW-1208">Phospholipid metabolism</keyword>
<keyword evidence="8" id="KW-1003">Cell membrane</keyword>
<comment type="pathway">
    <text evidence="3 18">Phospholipid metabolism; CDP-diacylglycerol biosynthesis; CDP-diacylglycerol from sn-glycerol 3-phosphate: step 3/3.</text>
</comment>
<accession>I4EFJ3</accession>
<evidence type="ECO:0000256" key="3">
    <source>
        <dbReference type="ARBA" id="ARBA00005119"/>
    </source>
</evidence>
<evidence type="ECO:0000256" key="15">
    <source>
        <dbReference type="ARBA" id="ARBA00023136"/>
    </source>
</evidence>
<comment type="similarity">
    <text evidence="5 18">Belongs to the CDS family.</text>
</comment>
<keyword evidence="21" id="KW-1185">Reference proteome</keyword>
<dbReference type="GO" id="GO:0005886">
    <property type="term" value="C:plasma membrane"/>
    <property type="evidence" value="ECO:0007669"/>
    <property type="project" value="UniProtKB-SubCell"/>
</dbReference>
<reference evidence="20 21" key="1">
    <citation type="journal article" date="2012" name="ISME J.">
        <title>Nitrification expanded: discovery, physiology and genomics of a nitrite-oxidizing bacterium from the phylum Chloroflexi.</title>
        <authorList>
            <person name="Sorokin D.Y."/>
            <person name="Lucker S."/>
            <person name="Vejmelkova D."/>
            <person name="Kostrikina N.A."/>
            <person name="Kleerebezem R."/>
            <person name="Rijpstra W.I."/>
            <person name="Damste J.S."/>
            <person name="Le Paslier D."/>
            <person name="Muyzer G."/>
            <person name="Wagner M."/>
            <person name="van Loosdrecht M.C."/>
            <person name="Daims H."/>
        </authorList>
    </citation>
    <scope>NUCLEOTIDE SEQUENCE [LARGE SCALE GENOMIC DNA]</scope>
    <source>
        <strain evidence="21">none</strain>
    </source>
</reference>
<evidence type="ECO:0000256" key="12">
    <source>
        <dbReference type="ARBA" id="ARBA00022695"/>
    </source>
</evidence>
<keyword evidence="15 19" id="KW-0472">Membrane</keyword>